<evidence type="ECO:0000259" key="5">
    <source>
        <dbReference type="Pfam" id="PF00150"/>
    </source>
</evidence>
<evidence type="ECO:0000313" key="6">
    <source>
        <dbReference type="Proteomes" id="UP000887540"/>
    </source>
</evidence>
<evidence type="ECO:0000256" key="4">
    <source>
        <dbReference type="RuleBase" id="RU361153"/>
    </source>
</evidence>
<dbReference type="PROSITE" id="PS00659">
    <property type="entry name" value="GLYCOSYL_HYDROL_F5"/>
    <property type="match status" value="1"/>
</dbReference>
<protein>
    <submittedName>
        <fullName evidence="7">Glycoside hydrolase family 5 domain-containing protein</fullName>
    </submittedName>
</protein>
<evidence type="ECO:0000313" key="7">
    <source>
        <dbReference type="WBParaSite" id="ACRNAN_scaffold174.g32562.t1"/>
    </source>
</evidence>
<evidence type="ECO:0000256" key="2">
    <source>
        <dbReference type="ARBA" id="ARBA00022801"/>
    </source>
</evidence>
<dbReference type="Pfam" id="PF00150">
    <property type="entry name" value="Cellulase"/>
    <property type="match status" value="1"/>
</dbReference>
<dbReference type="SUPFAM" id="SSF51445">
    <property type="entry name" value="(Trans)glycosidases"/>
    <property type="match status" value="1"/>
</dbReference>
<dbReference type="InterPro" id="IPR017853">
    <property type="entry name" value="GH"/>
</dbReference>
<dbReference type="InterPro" id="IPR018087">
    <property type="entry name" value="Glyco_hydro_5_CS"/>
</dbReference>
<proteinExistence type="inferred from homology"/>
<evidence type="ECO:0000256" key="3">
    <source>
        <dbReference type="ARBA" id="ARBA00023295"/>
    </source>
</evidence>
<keyword evidence="3 4" id="KW-0326">Glycosidase</keyword>
<accession>A0A914D186</accession>
<dbReference type="Proteomes" id="UP000887540">
    <property type="component" value="Unplaced"/>
</dbReference>
<dbReference type="Gene3D" id="3.20.20.80">
    <property type="entry name" value="Glycosidases"/>
    <property type="match status" value="1"/>
</dbReference>
<keyword evidence="2 4" id="KW-0378">Hydrolase</keyword>
<dbReference type="GO" id="GO:0000272">
    <property type="term" value="P:polysaccharide catabolic process"/>
    <property type="evidence" value="ECO:0007669"/>
    <property type="project" value="InterPro"/>
</dbReference>
<keyword evidence="6" id="KW-1185">Reference proteome</keyword>
<comment type="similarity">
    <text evidence="1 4">Belongs to the glycosyl hydrolase 5 (cellulase A) family.</text>
</comment>
<dbReference type="AlphaFoldDB" id="A0A914D186"/>
<dbReference type="InterPro" id="IPR001547">
    <property type="entry name" value="Glyco_hydro_5"/>
</dbReference>
<dbReference type="PANTHER" id="PTHR34142:SF1">
    <property type="entry name" value="GLYCOSIDE HYDROLASE FAMILY 5 DOMAIN-CONTAINING PROTEIN"/>
    <property type="match status" value="1"/>
</dbReference>
<dbReference type="PANTHER" id="PTHR34142">
    <property type="entry name" value="ENDO-BETA-1,4-GLUCANASE A"/>
    <property type="match status" value="1"/>
</dbReference>
<dbReference type="GO" id="GO:0004553">
    <property type="term" value="F:hydrolase activity, hydrolyzing O-glycosyl compounds"/>
    <property type="evidence" value="ECO:0007669"/>
    <property type="project" value="InterPro"/>
</dbReference>
<feature type="domain" description="Glycoside hydrolase family 5" evidence="5">
    <location>
        <begin position="7"/>
        <end position="232"/>
    </location>
</feature>
<reference evidence="7" key="1">
    <citation type="submission" date="2022-11" db="UniProtKB">
        <authorList>
            <consortium name="WormBaseParasite"/>
        </authorList>
    </citation>
    <scope>IDENTIFICATION</scope>
</reference>
<name>A0A914D186_9BILA</name>
<sequence>MSLFWSQWMDQFWSEETLLHIRNEWNSNLIRAPMGIMYDGYLENPEAEYDKVKTVVEAAIKLGIYVIVDWHEERADEHIPQAIQFFTNISQTYGSYPHIIYEIWNEPNGPTWPTIKTYAEQVIPAIRANDPNNIIVVGTPTWSEDVDIAASDPLNFTNVAYTLHYYAASNKQFNRNKATTAINQGICLFITEYGTVLGWANGTVDENESNLWWEFSDQHQLSYANWAIDNKNESAAALIPGTTPAQVGDTTKWTASGKFVNHKLQSTNQGVNPFPTTTPFPAHYWERTTSNTVESICLNDL</sequence>
<dbReference type="WBParaSite" id="ACRNAN_scaffold174.g32562.t1">
    <property type="protein sequence ID" value="ACRNAN_scaffold174.g32562.t1"/>
    <property type="gene ID" value="ACRNAN_scaffold174.g32562"/>
</dbReference>
<evidence type="ECO:0000256" key="1">
    <source>
        <dbReference type="ARBA" id="ARBA00005641"/>
    </source>
</evidence>
<organism evidence="6 7">
    <name type="scientific">Acrobeloides nanus</name>
    <dbReference type="NCBI Taxonomy" id="290746"/>
    <lineage>
        <taxon>Eukaryota</taxon>
        <taxon>Metazoa</taxon>
        <taxon>Ecdysozoa</taxon>
        <taxon>Nematoda</taxon>
        <taxon>Chromadorea</taxon>
        <taxon>Rhabditida</taxon>
        <taxon>Tylenchina</taxon>
        <taxon>Cephalobomorpha</taxon>
        <taxon>Cephaloboidea</taxon>
        <taxon>Cephalobidae</taxon>
        <taxon>Acrobeloides</taxon>
    </lineage>
</organism>